<dbReference type="SMART" id="SM00671">
    <property type="entry name" value="SEL1"/>
    <property type="match status" value="2"/>
</dbReference>
<sequence length="90" mass="10354">MNNVASAMNNYALMLEKGDYVDQNMEEATRLFKLSSDNGPIVASFNYEIQLYFGRGIEKNKKEAFKYFEKSAKEGHVDAITPAIIFHYYI</sequence>
<comment type="caution">
    <text evidence="2">The sequence shown here is derived from an EMBL/GenBank/DDBJ whole genome shotgun (WGS) entry which is preliminary data.</text>
</comment>
<keyword evidence="3" id="KW-1185">Reference proteome</keyword>
<dbReference type="PANTHER" id="PTHR11102">
    <property type="entry name" value="SEL-1-LIKE PROTEIN"/>
    <property type="match status" value="1"/>
</dbReference>
<evidence type="ECO:0000256" key="1">
    <source>
        <dbReference type="ARBA" id="ARBA00038101"/>
    </source>
</evidence>
<reference evidence="2 3" key="1">
    <citation type="submission" date="2024-04" db="EMBL/GenBank/DDBJ databases">
        <title>Tritrichomonas musculus Genome.</title>
        <authorList>
            <person name="Alves-Ferreira E."/>
            <person name="Grigg M."/>
            <person name="Lorenzi H."/>
            <person name="Galac M."/>
        </authorList>
    </citation>
    <scope>NUCLEOTIDE SEQUENCE [LARGE SCALE GENOMIC DNA]</scope>
    <source>
        <strain evidence="2 3">EAF2021</strain>
    </source>
</reference>
<dbReference type="Pfam" id="PF08238">
    <property type="entry name" value="Sel1"/>
    <property type="match status" value="2"/>
</dbReference>
<dbReference type="PANTHER" id="PTHR11102:SF160">
    <property type="entry name" value="ERAD-ASSOCIATED E3 UBIQUITIN-PROTEIN LIGASE COMPONENT HRD3"/>
    <property type="match status" value="1"/>
</dbReference>
<dbReference type="Gene3D" id="1.25.40.10">
    <property type="entry name" value="Tetratricopeptide repeat domain"/>
    <property type="match status" value="1"/>
</dbReference>
<evidence type="ECO:0000313" key="3">
    <source>
        <dbReference type="Proteomes" id="UP001470230"/>
    </source>
</evidence>
<proteinExistence type="inferred from homology"/>
<dbReference type="EMBL" id="JAPFFF010000043">
    <property type="protein sequence ID" value="KAK8840914.1"/>
    <property type="molecule type" value="Genomic_DNA"/>
</dbReference>
<dbReference type="SUPFAM" id="SSF81901">
    <property type="entry name" value="HCP-like"/>
    <property type="match status" value="1"/>
</dbReference>
<organism evidence="2 3">
    <name type="scientific">Tritrichomonas musculus</name>
    <dbReference type="NCBI Taxonomy" id="1915356"/>
    <lineage>
        <taxon>Eukaryota</taxon>
        <taxon>Metamonada</taxon>
        <taxon>Parabasalia</taxon>
        <taxon>Tritrichomonadida</taxon>
        <taxon>Tritrichomonadidae</taxon>
        <taxon>Tritrichomonas</taxon>
    </lineage>
</organism>
<comment type="similarity">
    <text evidence="1">Belongs to the sel-1 family.</text>
</comment>
<dbReference type="InterPro" id="IPR050767">
    <property type="entry name" value="Sel1_AlgK"/>
</dbReference>
<evidence type="ECO:0000313" key="2">
    <source>
        <dbReference type="EMBL" id="KAK8840914.1"/>
    </source>
</evidence>
<gene>
    <name evidence="2" type="ORF">M9Y10_027746</name>
</gene>
<dbReference type="InterPro" id="IPR011990">
    <property type="entry name" value="TPR-like_helical_dom_sf"/>
</dbReference>
<accession>A0ABR2H3U8</accession>
<name>A0ABR2H3U8_9EUKA</name>
<dbReference type="Proteomes" id="UP001470230">
    <property type="component" value="Unassembled WGS sequence"/>
</dbReference>
<protein>
    <submittedName>
        <fullName evidence="2">Uncharacterized protein</fullName>
    </submittedName>
</protein>
<dbReference type="InterPro" id="IPR006597">
    <property type="entry name" value="Sel1-like"/>
</dbReference>